<sequence>MRTIEISTDVFAKIWAQRTNGEESENQILQRLLGVQDTHPTKLHNTKPKLLKVKRKILWRDDVRQALEMLGGAASLREIYAEVRKMRLSAGRSLPLNTDAIIRRELEYNSSDASAFTGSRDWFRAVEGIGGGKWALRVENEK</sequence>
<evidence type="ECO:0000313" key="1">
    <source>
        <dbReference type="EMBL" id="BBF68564.1"/>
    </source>
</evidence>
<organism evidence="1 2">
    <name type="scientific">Sphingomonas bisphenolicum</name>
    <dbReference type="NCBI Taxonomy" id="296544"/>
    <lineage>
        <taxon>Bacteria</taxon>
        <taxon>Pseudomonadati</taxon>
        <taxon>Pseudomonadota</taxon>
        <taxon>Alphaproteobacteria</taxon>
        <taxon>Sphingomonadales</taxon>
        <taxon>Sphingomonadaceae</taxon>
        <taxon>Sphingomonas</taxon>
    </lineage>
</organism>
<dbReference type="InterPro" id="IPR036835">
    <property type="entry name" value="SeqA_DNA-bd_C_sf"/>
</dbReference>
<reference evidence="1" key="1">
    <citation type="submission" date="2018-07" db="EMBL/GenBank/DDBJ databases">
        <title>Complete genome sequence of Sphingomonas bisphenolicum strain AO1, a bisphenol A degradative bacterium isolated from Japanese farm field.</title>
        <authorList>
            <person name="Murakami M."/>
            <person name="Koh M."/>
            <person name="Koba S."/>
            <person name="Matsumura Y."/>
        </authorList>
    </citation>
    <scope>NUCLEOTIDE SEQUENCE</scope>
    <source>
        <strain evidence="1">AO1</strain>
    </source>
</reference>
<accession>A0ABM7G1Z4</accession>
<gene>
    <name evidence="1" type="ORF">SBA_ch1_07640</name>
</gene>
<evidence type="ECO:0000313" key="2">
    <source>
        <dbReference type="Proteomes" id="UP001059971"/>
    </source>
</evidence>
<name>A0ABM7G1Z4_9SPHN</name>
<dbReference type="Gene3D" id="1.20.1380.10">
    <property type="entry name" value="Replication modulator SeqA, C-terminal DNA-binding domain"/>
    <property type="match status" value="1"/>
</dbReference>
<dbReference type="RefSeq" id="WP_261935953.1">
    <property type="nucleotide sequence ID" value="NZ_AP018817.1"/>
</dbReference>
<keyword evidence="2" id="KW-1185">Reference proteome</keyword>
<proteinExistence type="predicted"/>
<dbReference type="Proteomes" id="UP001059971">
    <property type="component" value="Chromosome 1"/>
</dbReference>
<dbReference type="EMBL" id="AP018817">
    <property type="protein sequence ID" value="BBF68564.1"/>
    <property type="molecule type" value="Genomic_DNA"/>
</dbReference>
<protein>
    <submittedName>
        <fullName evidence="1">Uncharacterized protein</fullName>
    </submittedName>
</protein>